<evidence type="ECO:0000313" key="3">
    <source>
        <dbReference type="EMBL" id="MRG96509.1"/>
    </source>
</evidence>
<feature type="domain" description="Sulfatase-modifying factor enzyme-like" evidence="2">
    <location>
        <begin position="131"/>
        <end position="318"/>
    </location>
</feature>
<proteinExistence type="predicted"/>
<dbReference type="EMBL" id="WJIE01000012">
    <property type="protein sequence ID" value="MRG96509.1"/>
    <property type="molecule type" value="Genomic_DNA"/>
</dbReference>
<dbReference type="PANTHER" id="PTHR23150">
    <property type="entry name" value="SULFATASE MODIFYING FACTOR 1, 2"/>
    <property type="match status" value="1"/>
</dbReference>
<dbReference type="RefSeq" id="WP_153823321.1">
    <property type="nucleotide sequence ID" value="NZ_WJIE01000012.1"/>
</dbReference>
<dbReference type="OrthoDB" id="9806479at2"/>
<keyword evidence="4" id="KW-1185">Reference proteome</keyword>
<dbReference type="PANTHER" id="PTHR23150:SF19">
    <property type="entry name" value="FORMYLGLYCINE-GENERATING ENZYME"/>
    <property type="match status" value="1"/>
</dbReference>
<comment type="caution">
    <text evidence="3">The sequence shown here is derived from an EMBL/GenBank/DDBJ whole genome shotgun (WGS) entry which is preliminary data.</text>
</comment>
<gene>
    <name evidence="3" type="ORF">GF068_31980</name>
</gene>
<sequence>MGGRPGRGVAAEEEITMSACKGSGRRKTSGAVGDQSWLTTVLLVSCPVMLVGPSCAGCPGDARQEAVPSSVSGTQNNFDGGPIITTPAAPTVSIPSVETDASTTVAPLRGTTEGCPAGMARIEGGTFGQRKNRKVKPFCMQRTEVTLARYAECVAAGGCEAPAQGEACNWGVAGRESHPINCVTYKQASTYCNWIGARLPGEDEWEWAARGRSAATKYPWGDVPPSKQLCWSGAEPRTSTCPVRSFPEGDSLDGISDLSGNVSEWTSTRGPARSERSPFSYVVRGGDWSIDTPDLLRADVTDFSEPASAFDGRGFRCVADVNG</sequence>
<dbReference type="InterPro" id="IPR016187">
    <property type="entry name" value="CTDL_fold"/>
</dbReference>
<dbReference type="Pfam" id="PF03781">
    <property type="entry name" value="FGE-sulfatase"/>
    <property type="match status" value="1"/>
</dbReference>
<name>A0A6N7PX95_9BACT</name>
<dbReference type="InterPro" id="IPR051043">
    <property type="entry name" value="Sulfatase_Mod_Factor_Kinase"/>
</dbReference>
<evidence type="ECO:0000256" key="1">
    <source>
        <dbReference type="SAM" id="MobiDB-lite"/>
    </source>
</evidence>
<dbReference type="AlphaFoldDB" id="A0A6N7PX95"/>
<evidence type="ECO:0000313" key="4">
    <source>
        <dbReference type="Proteomes" id="UP000440224"/>
    </source>
</evidence>
<evidence type="ECO:0000259" key="2">
    <source>
        <dbReference type="Pfam" id="PF03781"/>
    </source>
</evidence>
<dbReference type="GO" id="GO:0120147">
    <property type="term" value="F:formylglycine-generating oxidase activity"/>
    <property type="evidence" value="ECO:0007669"/>
    <property type="project" value="TreeGrafter"/>
</dbReference>
<reference evidence="3 4" key="1">
    <citation type="submission" date="2019-10" db="EMBL/GenBank/DDBJ databases">
        <title>A soil myxobacterium in the family Polyangiaceae.</title>
        <authorList>
            <person name="Li Y."/>
            <person name="Wang J."/>
        </authorList>
    </citation>
    <scope>NUCLEOTIDE SEQUENCE [LARGE SCALE GENOMIC DNA]</scope>
    <source>
        <strain evidence="3 4">DSM 14734</strain>
    </source>
</reference>
<organism evidence="3 4">
    <name type="scientific">Polyangium spumosum</name>
    <dbReference type="NCBI Taxonomy" id="889282"/>
    <lineage>
        <taxon>Bacteria</taxon>
        <taxon>Pseudomonadati</taxon>
        <taxon>Myxococcota</taxon>
        <taxon>Polyangia</taxon>
        <taxon>Polyangiales</taxon>
        <taxon>Polyangiaceae</taxon>
        <taxon>Polyangium</taxon>
    </lineage>
</organism>
<accession>A0A6N7PX95</accession>
<feature type="region of interest" description="Disordered" evidence="1">
    <location>
        <begin position="257"/>
        <end position="276"/>
    </location>
</feature>
<protein>
    <submittedName>
        <fullName evidence="3">SUMF1/EgtB/PvdO family nonheme iron enzyme</fullName>
    </submittedName>
</protein>
<dbReference type="Gene3D" id="3.90.1580.10">
    <property type="entry name" value="paralog of FGE (formylglycine-generating enzyme)"/>
    <property type="match status" value="1"/>
</dbReference>
<dbReference type="InterPro" id="IPR042095">
    <property type="entry name" value="SUMF_sf"/>
</dbReference>
<feature type="compositionally biased region" description="Polar residues" evidence="1">
    <location>
        <begin position="258"/>
        <end position="269"/>
    </location>
</feature>
<dbReference type="SUPFAM" id="SSF56436">
    <property type="entry name" value="C-type lectin-like"/>
    <property type="match status" value="1"/>
</dbReference>
<dbReference type="Proteomes" id="UP000440224">
    <property type="component" value="Unassembled WGS sequence"/>
</dbReference>
<dbReference type="InterPro" id="IPR005532">
    <property type="entry name" value="SUMF_dom"/>
</dbReference>